<evidence type="ECO:0000256" key="1">
    <source>
        <dbReference type="SAM" id="MobiDB-lite"/>
    </source>
</evidence>
<sequence length="738" mass="79996">MSESSSSSTSYSSTITATPTTSITDTITNVITATATSLVSPSPTSDPITPHPDYGNDPFFNGKDLCDWTRVASDCRDADFVKYMLISSAVAHFIAAVIGIWLLIYRNRGFNMKIVTELYTKVGTGIRPKPMDCVIFFSVVASIVKVPGNIIVAANAAQNAMWLRVLVEQCYWLAFATGFFSYFVGLLYAMPVTTREGIFAVYQPEVAYGSKPLRPIHVLTPTTVQKNFLLILGIVYPIIAACVGIASGAMHDLGHFQAGYDLLIIQYANWVLILYTVGSAFLYYGFKYTVILRANIIIAETALKAPRAAFGIKNLKSRSPARFLFIQLQIMGFGGCAVSLLAGTLCLLWVIFRNDILGWNDERWPHLMGVFWTCANALTFIVAEALIAAQSVRNRRRGLHEPSTTTTGTFSQSGGQKNSGSNQSRSGSAGQPHPQQSYHVPEQETRLTQQSEGETSTLNSEKVSLERYDENPRHITEAMYIDGMDRDRAAAASAFAGHSSRIDLEAGHKQNRDSLRPASPTCPTSPSRAFTIQLNNGTTVAHSNIRESVFGGRTAREESAPISPTGGGFSLPSFPLVALRSQSRNSITQPRPSVSSTSNTTSTNSARISLSSKTGTSSCGSYSLPAPTSPDMPNASLALRQPLNSPTATARAISPPPQSPRRVKSGGPSSPRAAHPAPIITQSPTMSHQQQYYDDSRDNQELYLQQQHALHQVAFKGLSPPPRPAPLSPTSANRRGIS</sequence>
<feature type="transmembrane region" description="Helical" evidence="2">
    <location>
        <begin position="228"/>
        <end position="247"/>
    </location>
</feature>
<proteinExistence type="predicted"/>
<keyword evidence="2" id="KW-0812">Transmembrane</keyword>
<feature type="region of interest" description="Disordered" evidence="1">
    <location>
        <begin position="714"/>
        <end position="738"/>
    </location>
</feature>
<gene>
    <name evidence="3" type="ORF">BGZ80_002203</name>
</gene>
<feature type="region of interest" description="Disordered" evidence="1">
    <location>
        <begin position="396"/>
        <end position="470"/>
    </location>
</feature>
<evidence type="ECO:0000313" key="3">
    <source>
        <dbReference type="EMBL" id="KAG0009633.1"/>
    </source>
</evidence>
<feature type="compositionally biased region" description="Polar residues" evidence="1">
    <location>
        <begin position="582"/>
        <end position="594"/>
    </location>
</feature>
<feature type="region of interest" description="Disordered" evidence="1">
    <location>
        <begin position="582"/>
        <end position="700"/>
    </location>
</feature>
<keyword evidence="4" id="KW-1185">Reference proteome</keyword>
<name>A0A9P6MQN5_9FUNG</name>
<dbReference type="AlphaFoldDB" id="A0A9P6MQN5"/>
<feature type="compositionally biased region" description="Polar residues" evidence="1">
    <location>
        <begin position="606"/>
        <end position="621"/>
    </location>
</feature>
<keyword evidence="2" id="KW-1133">Transmembrane helix</keyword>
<dbReference type="EMBL" id="JAAAID010001538">
    <property type="protein sequence ID" value="KAG0009633.1"/>
    <property type="molecule type" value="Genomic_DNA"/>
</dbReference>
<feature type="compositionally biased region" description="Polar residues" evidence="1">
    <location>
        <begin position="680"/>
        <end position="693"/>
    </location>
</feature>
<keyword evidence="2" id="KW-0472">Membrane</keyword>
<organism evidence="3 4">
    <name type="scientific">Entomortierella chlamydospora</name>
    <dbReference type="NCBI Taxonomy" id="101097"/>
    <lineage>
        <taxon>Eukaryota</taxon>
        <taxon>Fungi</taxon>
        <taxon>Fungi incertae sedis</taxon>
        <taxon>Mucoromycota</taxon>
        <taxon>Mortierellomycotina</taxon>
        <taxon>Mortierellomycetes</taxon>
        <taxon>Mortierellales</taxon>
        <taxon>Mortierellaceae</taxon>
        <taxon>Entomortierella</taxon>
    </lineage>
</organism>
<comment type="caution">
    <text evidence="3">The sequence shown here is derived from an EMBL/GenBank/DDBJ whole genome shotgun (WGS) entry which is preliminary data.</text>
</comment>
<dbReference type="Proteomes" id="UP000703661">
    <property type="component" value="Unassembled WGS sequence"/>
</dbReference>
<accession>A0A9P6MQN5</accession>
<feature type="transmembrane region" description="Helical" evidence="2">
    <location>
        <begin position="267"/>
        <end position="286"/>
    </location>
</feature>
<reference evidence="3" key="1">
    <citation type="journal article" date="2020" name="Fungal Divers.">
        <title>Resolving the Mortierellaceae phylogeny through synthesis of multi-gene phylogenetics and phylogenomics.</title>
        <authorList>
            <person name="Vandepol N."/>
            <person name="Liber J."/>
            <person name="Desiro A."/>
            <person name="Na H."/>
            <person name="Kennedy M."/>
            <person name="Barry K."/>
            <person name="Grigoriev I.V."/>
            <person name="Miller A.N."/>
            <person name="O'Donnell K."/>
            <person name="Stajich J.E."/>
            <person name="Bonito G."/>
        </authorList>
    </citation>
    <scope>NUCLEOTIDE SEQUENCE</scope>
    <source>
        <strain evidence="3">NRRL 2769</strain>
    </source>
</reference>
<feature type="transmembrane region" description="Helical" evidence="2">
    <location>
        <begin position="364"/>
        <end position="387"/>
    </location>
</feature>
<feature type="compositionally biased region" description="Low complexity" evidence="1">
    <location>
        <begin position="595"/>
        <end position="605"/>
    </location>
</feature>
<feature type="transmembrane region" description="Helical" evidence="2">
    <location>
        <begin position="171"/>
        <end position="189"/>
    </location>
</feature>
<feature type="transmembrane region" description="Helical" evidence="2">
    <location>
        <begin position="323"/>
        <end position="352"/>
    </location>
</feature>
<feature type="compositionally biased region" description="Polar residues" evidence="1">
    <location>
        <begin position="446"/>
        <end position="462"/>
    </location>
</feature>
<evidence type="ECO:0000313" key="4">
    <source>
        <dbReference type="Proteomes" id="UP000703661"/>
    </source>
</evidence>
<evidence type="ECO:0000256" key="2">
    <source>
        <dbReference type="SAM" id="Phobius"/>
    </source>
</evidence>
<feature type="transmembrane region" description="Helical" evidence="2">
    <location>
        <begin position="133"/>
        <end position="151"/>
    </location>
</feature>
<feature type="transmembrane region" description="Helical" evidence="2">
    <location>
        <begin position="83"/>
        <end position="104"/>
    </location>
</feature>
<feature type="compositionally biased region" description="Low complexity" evidence="1">
    <location>
        <begin position="403"/>
        <end position="431"/>
    </location>
</feature>
<protein>
    <submittedName>
        <fullName evidence="3">Uncharacterized protein</fullName>
    </submittedName>
</protein>